<evidence type="ECO:0000256" key="2">
    <source>
        <dbReference type="ARBA" id="ARBA00005745"/>
    </source>
</evidence>
<keyword evidence="5 7" id="KW-1133">Transmembrane helix</keyword>
<gene>
    <name evidence="9" type="ORF">M9R32_02285</name>
</gene>
<comment type="caution">
    <text evidence="9">The sequence shown here is derived from an EMBL/GenBank/DDBJ whole genome shotgun (WGS) entry which is preliminary data.</text>
</comment>
<dbReference type="InterPro" id="IPR047692">
    <property type="entry name" value="T4P_ComGB"/>
</dbReference>
<keyword evidence="6 7" id="KW-0472">Membrane</keyword>
<keyword evidence="10" id="KW-1185">Reference proteome</keyword>
<dbReference type="InterPro" id="IPR003004">
    <property type="entry name" value="GspF/PilC"/>
</dbReference>
<dbReference type="Gene3D" id="1.20.81.30">
    <property type="entry name" value="Type II secretion system (T2SS), domain F"/>
    <property type="match status" value="2"/>
</dbReference>
<sequence>MSFKFPPSRIEVRNSQIPKKKHAQFIKRLSTLLSEGYTFYDSLVMLLPHHVKASEEASSTLKVHLKNGEGVTTLLMTLGIPKSYLLSIQMAESHGRLHQALRSLHTHIAMLDRAKASLKKVVVYPVFLFCMLAGLFLAFRIYFLPNMQMLADSRQNSTSSSSLNWTTLLLHLPDALVVVSIVVIFIALISRWLIQRNSYKQQVTILLKIPILSKWMKLFWTKSLSQELGTLLASGLSLQHALDVLRNQTYQPYLQVISESIYTSILMGDSLKHAVQIAECFSDDFPTYISHGEISGHLDRELLIYSELLNEQTEAALTKALSFVQPILFGVLAICILAAYLSILLPVYGMIDFI</sequence>
<dbReference type="PANTHER" id="PTHR30012">
    <property type="entry name" value="GENERAL SECRETION PATHWAY PROTEIN"/>
    <property type="match status" value="1"/>
</dbReference>
<evidence type="ECO:0000256" key="3">
    <source>
        <dbReference type="ARBA" id="ARBA00022475"/>
    </source>
</evidence>
<evidence type="ECO:0000256" key="4">
    <source>
        <dbReference type="ARBA" id="ARBA00022692"/>
    </source>
</evidence>
<dbReference type="EMBL" id="JAMKBJ010000002">
    <property type="protein sequence ID" value="MCZ8536019.1"/>
    <property type="molecule type" value="Genomic_DNA"/>
</dbReference>
<protein>
    <submittedName>
        <fullName evidence="9">Type II secretion system F family protein</fullName>
    </submittedName>
</protein>
<evidence type="ECO:0000313" key="9">
    <source>
        <dbReference type="EMBL" id="MCZ8536019.1"/>
    </source>
</evidence>
<comment type="subcellular location">
    <subcellularLocation>
        <location evidence="1">Cell membrane</location>
        <topology evidence="1">Multi-pass membrane protein</topology>
    </subcellularLocation>
</comment>
<keyword evidence="4 7" id="KW-0812">Transmembrane</keyword>
<feature type="transmembrane region" description="Helical" evidence="7">
    <location>
        <begin position="175"/>
        <end position="194"/>
    </location>
</feature>
<dbReference type="GO" id="GO:0005886">
    <property type="term" value="C:plasma membrane"/>
    <property type="evidence" value="ECO:0007669"/>
    <property type="project" value="UniProtKB-SubCell"/>
</dbReference>
<reference evidence="9" key="1">
    <citation type="submission" date="2022-05" db="EMBL/GenBank/DDBJ databases">
        <authorList>
            <person name="Colautti A."/>
            <person name="Iacumin L."/>
        </authorList>
    </citation>
    <scope>NUCLEOTIDE SEQUENCE</scope>
    <source>
        <strain evidence="9">SK 55</strain>
    </source>
</reference>
<evidence type="ECO:0000259" key="8">
    <source>
        <dbReference type="Pfam" id="PF00482"/>
    </source>
</evidence>
<dbReference type="InterPro" id="IPR042094">
    <property type="entry name" value="T2SS_GspF_sf"/>
</dbReference>
<dbReference type="PANTHER" id="PTHR30012:SF0">
    <property type="entry name" value="TYPE II SECRETION SYSTEM PROTEIN F-RELATED"/>
    <property type="match status" value="1"/>
</dbReference>
<keyword evidence="3" id="KW-1003">Cell membrane</keyword>
<dbReference type="RefSeq" id="WP_269925135.1">
    <property type="nucleotide sequence ID" value="NZ_JAMKBJ010000002.1"/>
</dbReference>
<evidence type="ECO:0000256" key="6">
    <source>
        <dbReference type="ARBA" id="ARBA00023136"/>
    </source>
</evidence>
<feature type="transmembrane region" description="Helical" evidence="7">
    <location>
        <begin position="121"/>
        <end position="143"/>
    </location>
</feature>
<dbReference type="Proteomes" id="UP001152173">
    <property type="component" value="Unassembled WGS sequence"/>
</dbReference>
<evidence type="ECO:0000313" key="10">
    <source>
        <dbReference type="Proteomes" id="UP001152173"/>
    </source>
</evidence>
<name>A0A9X3LGN0_9BACL</name>
<accession>A0A9X3LGN0</accession>
<dbReference type="PRINTS" id="PR00812">
    <property type="entry name" value="BCTERIALGSPF"/>
</dbReference>
<organism evidence="9 10">
    <name type="scientific">Paenisporosarcina quisquiliarum</name>
    <dbReference type="NCBI Taxonomy" id="365346"/>
    <lineage>
        <taxon>Bacteria</taxon>
        <taxon>Bacillati</taxon>
        <taxon>Bacillota</taxon>
        <taxon>Bacilli</taxon>
        <taxon>Bacillales</taxon>
        <taxon>Caryophanaceae</taxon>
        <taxon>Paenisporosarcina</taxon>
    </lineage>
</organism>
<feature type="domain" description="Type II secretion system protein GspF" evidence="8">
    <location>
        <begin position="25"/>
        <end position="145"/>
    </location>
</feature>
<evidence type="ECO:0000256" key="5">
    <source>
        <dbReference type="ARBA" id="ARBA00022989"/>
    </source>
</evidence>
<dbReference type="Pfam" id="PF00482">
    <property type="entry name" value="T2SSF"/>
    <property type="match status" value="2"/>
</dbReference>
<comment type="similarity">
    <text evidence="2">Belongs to the GSP F family.</text>
</comment>
<dbReference type="AlphaFoldDB" id="A0A9X3LGN0"/>
<dbReference type="NCBIfam" id="NF041012">
    <property type="entry name" value="T4P_ComGB"/>
    <property type="match status" value="1"/>
</dbReference>
<evidence type="ECO:0000256" key="7">
    <source>
        <dbReference type="SAM" id="Phobius"/>
    </source>
</evidence>
<feature type="transmembrane region" description="Helical" evidence="7">
    <location>
        <begin position="327"/>
        <end position="351"/>
    </location>
</feature>
<proteinExistence type="inferred from homology"/>
<evidence type="ECO:0000256" key="1">
    <source>
        <dbReference type="ARBA" id="ARBA00004651"/>
    </source>
</evidence>
<dbReference type="InterPro" id="IPR018076">
    <property type="entry name" value="T2SS_GspF_dom"/>
</dbReference>
<feature type="domain" description="Type II secretion system protein GspF" evidence="8">
    <location>
        <begin position="226"/>
        <end position="346"/>
    </location>
</feature>